<dbReference type="EMBL" id="CP121196">
    <property type="protein sequence ID" value="XBH16315.1"/>
    <property type="molecule type" value="Genomic_DNA"/>
</dbReference>
<name>A0AAU7DF92_9BACT</name>
<dbReference type="Gene3D" id="3.30.460.40">
    <property type="match status" value="1"/>
</dbReference>
<dbReference type="InterPro" id="IPR045792">
    <property type="entry name" value="DUF6036"/>
</dbReference>
<dbReference type="InterPro" id="IPR043519">
    <property type="entry name" value="NT_sf"/>
</dbReference>
<proteinExistence type="predicted"/>
<evidence type="ECO:0000313" key="2">
    <source>
        <dbReference type="EMBL" id="XBH16315.1"/>
    </source>
</evidence>
<feature type="domain" description="DUF6036" evidence="1">
    <location>
        <begin position="40"/>
        <end position="179"/>
    </location>
</feature>
<accession>A0AAU7DF92</accession>
<sequence>MSETGAELPVTSSEEPIWAPDAYACYQGVIRGLLQANVPFAVSGGFAFHHHTGIWRTTKDLDLVTPPDAVPRAFKVLVEEGFETYVQDPVWLAKARRGDYFVDLITGVGNATLTVEQEWIDRAQIDEVLGIRCKVLSAEEMIASKLFVTRRERFDGADIAHLLKACARTLDWDRLRKLTEPHWQMLFGELVLFAYIYPARTSDIPRSVWSELIDRFRNSVFNPQPSQPFRGTLIDPRMFAIDVNEWGERDLYRELCDNYPHNLQETNTTRGKE</sequence>
<gene>
    <name evidence="2" type="ORF">P8935_17285</name>
</gene>
<organism evidence="2">
    <name type="scientific">Telmatobacter sp. DSM 110680</name>
    <dbReference type="NCBI Taxonomy" id="3036704"/>
    <lineage>
        <taxon>Bacteria</taxon>
        <taxon>Pseudomonadati</taxon>
        <taxon>Acidobacteriota</taxon>
        <taxon>Terriglobia</taxon>
        <taxon>Terriglobales</taxon>
        <taxon>Acidobacteriaceae</taxon>
        <taxon>Telmatobacter</taxon>
    </lineage>
</organism>
<evidence type="ECO:0000259" key="1">
    <source>
        <dbReference type="Pfam" id="PF19502"/>
    </source>
</evidence>
<dbReference type="Pfam" id="PF19502">
    <property type="entry name" value="DUF6036"/>
    <property type="match status" value="1"/>
</dbReference>
<reference evidence="2" key="1">
    <citation type="submission" date="2023-03" db="EMBL/GenBank/DDBJ databases">
        <title>Edaphobacter sp.</title>
        <authorList>
            <person name="Huber K.J."/>
            <person name="Papendorf J."/>
            <person name="Pilke C."/>
            <person name="Bunk B."/>
            <person name="Sproeer C."/>
            <person name="Pester M."/>
        </authorList>
    </citation>
    <scope>NUCLEOTIDE SEQUENCE</scope>
    <source>
        <strain evidence="2">DSM 110680</strain>
    </source>
</reference>
<dbReference type="SUPFAM" id="SSF81301">
    <property type="entry name" value="Nucleotidyltransferase"/>
    <property type="match status" value="1"/>
</dbReference>
<protein>
    <submittedName>
        <fullName evidence="2">Nucleotidyltransferase</fullName>
    </submittedName>
</protein>
<dbReference type="RefSeq" id="WP_348261544.1">
    <property type="nucleotide sequence ID" value="NZ_CP121196.1"/>
</dbReference>
<dbReference type="AlphaFoldDB" id="A0AAU7DF92"/>